<name>A0A0K0FXT2_STRVS</name>
<dbReference type="PANTHER" id="PTHR13166">
    <property type="entry name" value="PROTEIN C6ORF149"/>
    <property type="match status" value="1"/>
</dbReference>
<dbReference type="STRING" id="75913.A0A0K0FXT2"/>
<dbReference type="InterPro" id="IPR051522">
    <property type="entry name" value="ISC_assembly_LYR"/>
</dbReference>
<dbReference type="InterPro" id="IPR008011">
    <property type="entry name" value="Complex1_LYR_dom"/>
</dbReference>
<dbReference type="WBParaSite" id="SVE_1725800.1">
    <property type="protein sequence ID" value="SVE_1725800.1"/>
    <property type="gene ID" value="SVE_1725800"/>
</dbReference>
<dbReference type="GO" id="GO:0005739">
    <property type="term" value="C:mitochondrion"/>
    <property type="evidence" value="ECO:0007669"/>
    <property type="project" value="TreeGrafter"/>
</dbReference>
<dbReference type="AlphaFoldDB" id="A0A0K0FXT2"/>
<dbReference type="PANTHER" id="PTHR13166:SF7">
    <property type="entry name" value="LYR MOTIF-CONTAINING PROTEIN 4"/>
    <property type="match status" value="1"/>
</dbReference>
<evidence type="ECO:0000259" key="2">
    <source>
        <dbReference type="Pfam" id="PF05347"/>
    </source>
</evidence>
<dbReference type="CDD" id="cd20264">
    <property type="entry name" value="Complex1_LYR_LYRM4"/>
    <property type="match status" value="1"/>
</dbReference>
<reference evidence="3" key="1">
    <citation type="submission" date="2014-07" db="EMBL/GenBank/DDBJ databases">
        <authorList>
            <person name="Martin A.A"/>
            <person name="De Silva N."/>
        </authorList>
    </citation>
    <scope>NUCLEOTIDE SEQUENCE</scope>
</reference>
<dbReference type="GO" id="GO:1990221">
    <property type="term" value="C:L-cysteine desulfurase complex"/>
    <property type="evidence" value="ECO:0007669"/>
    <property type="project" value="TreeGrafter"/>
</dbReference>
<feature type="domain" description="Complex 1 LYR protein" evidence="2">
    <location>
        <begin position="10"/>
        <end position="65"/>
    </location>
</feature>
<evidence type="ECO:0000256" key="1">
    <source>
        <dbReference type="ARBA" id="ARBA00009508"/>
    </source>
</evidence>
<keyword evidence="3" id="KW-1185">Reference proteome</keyword>
<reference evidence="4" key="2">
    <citation type="submission" date="2015-08" db="UniProtKB">
        <authorList>
            <consortium name="WormBaseParasite"/>
        </authorList>
    </citation>
    <scope>IDENTIFICATION</scope>
</reference>
<comment type="similarity">
    <text evidence="1">Belongs to the complex I LYR family.</text>
</comment>
<proteinExistence type="inferred from homology"/>
<organism evidence="3 4">
    <name type="scientific">Strongyloides venezuelensis</name>
    <name type="common">Threadworm</name>
    <dbReference type="NCBI Taxonomy" id="75913"/>
    <lineage>
        <taxon>Eukaryota</taxon>
        <taxon>Metazoa</taxon>
        <taxon>Ecdysozoa</taxon>
        <taxon>Nematoda</taxon>
        <taxon>Chromadorea</taxon>
        <taxon>Rhabditida</taxon>
        <taxon>Tylenchina</taxon>
        <taxon>Panagrolaimomorpha</taxon>
        <taxon>Strongyloidoidea</taxon>
        <taxon>Strongyloididae</taxon>
        <taxon>Strongyloides</taxon>
    </lineage>
</organism>
<dbReference type="Proteomes" id="UP000035680">
    <property type="component" value="Unassembled WGS sequence"/>
</dbReference>
<dbReference type="InterPro" id="IPR045297">
    <property type="entry name" value="Complex1_LYR_LYRM4"/>
</dbReference>
<sequence length="85" mass="10337">MSTLKKEIFLKLYKDLIKTSLGFPQYNYRKFFVRRVRDHFEIHKNETDPKKLTVFYQEGIKNLEVLKRQVDLSKSFSRKPLVIEQ</sequence>
<accession>A0A0K0FXT2</accession>
<dbReference type="Pfam" id="PF05347">
    <property type="entry name" value="Complex1_LYR"/>
    <property type="match status" value="1"/>
</dbReference>
<evidence type="ECO:0000313" key="3">
    <source>
        <dbReference type="Proteomes" id="UP000035680"/>
    </source>
</evidence>
<evidence type="ECO:0000313" key="4">
    <source>
        <dbReference type="WBParaSite" id="SVE_1725800.1"/>
    </source>
</evidence>
<dbReference type="GO" id="GO:0016226">
    <property type="term" value="P:iron-sulfur cluster assembly"/>
    <property type="evidence" value="ECO:0007669"/>
    <property type="project" value="InterPro"/>
</dbReference>
<protein>
    <submittedName>
        <fullName evidence="4">Complex1_LYR_dom domain-containing protein</fullName>
    </submittedName>
</protein>